<keyword evidence="2" id="KW-0812">Transmembrane</keyword>
<protein>
    <submittedName>
        <fullName evidence="3">Uncharacterized protein</fullName>
    </submittedName>
</protein>
<evidence type="ECO:0000256" key="2">
    <source>
        <dbReference type="SAM" id="Phobius"/>
    </source>
</evidence>
<dbReference type="EMBL" id="KE344612">
    <property type="protein sequence ID" value="EXB71064.1"/>
    <property type="molecule type" value="Genomic_DNA"/>
</dbReference>
<dbReference type="Proteomes" id="UP000030645">
    <property type="component" value="Unassembled WGS sequence"/>
</dbReference>
<dbReference type="OrthoDB" id="1378449at2759"/>
<organism evidence="3 4">
    <name type="scientific">Morus notabilis</name>
    <dbReference type="NCBI Taxonomy" id="981085"/>
    <lineage>
        <taxon>Eukaryota</taxon>
        <taxon>Viridiplantae</taxon>
        <taxon>Streptophyta</taxon>
        <taxon>Embryophyta</taxon>
        <taxon>Tracheophyta</taxon>
        <taxon>Spermatophyta</taxon>
        <taxon>Magnoliopsida</taxon>
        <taxon>eudicotyledons</taxon>
        <taxon>Gunneridae</taxon>
        <taxon>Pentapetalae</taxon>
        <taxon>rosids</taxon>
        <taxon>fabids</taxon>
        <taxon>Rosales</taxon>
        <taxon>Moraceae</taxon>
        <taxon>Moreae</taxon>
        <taxon>Morus</taxon>
    </lineage>
</organism>
<dbReference type="InterPro" id="IPR004158">
    <property type="entry name" value="DUF247_pln"/>
</dbReference>
<dbReference type="eggNOG" id="ENOG502QSM4">
    <property type="taxonomic scope" value="Eukaryota"/>
</dbReference>
<keyword evidence="2" id="KW-0472">Membrane</keyword>
<evidence type="ECO:0000313" key="3">
    <source>
        <dbReference type="EMBL" id="EXB71064.1"/>
    </source>
</evidence>
<keyword evidence="4" id="KW-1185">Reference proteome</keyword>
<feature type="compositionally biased region" description="Basic and acidic residues" evidence="1">
    <location>
        <begin position="1"/>
        <end position="23"/>
    </location>
</feature>
<keyword evidence="2" id="KW-1133">Transmembrane helix</keyword>
<sequence length="448" mass="51761">MEESSRSEGSQSKEGHIIEVKEEMEGEEGDQGSHQLVSKMKQKMEDVSKLVFIFRIPRSENDKEYTPSKVSIGPIHHKATKTLEIEDHKWKYTASLLNRKPNLEATIDACVKALKESEHRIRKCYGEQFNNIKSNDFVEIILVDCCFIIELFLKFSIKGLRRRNDTIFTTPGSLYELRSDMILLENQIPLFVLLQIFHIVPIPPQCTMSFNQLASRFFRNMVPGDLQYLHEKFNQEGYHFLDLIRRCIIPARVLPNKTSCTTSDPKGLESATRLQKAGIRFKRGWTYSLLDVTFHHRGVLTIPQLEIKECTEELLRNLIALETHLADTQQTTSYAFLMHCLVKSKKDVELLGERRVLSYEEGKEDDVVAMFQKLGEKVTAKDSYYLRLLEQVHEYHTKNLHSKWGKLMSGCAKKTTLSFVVFVVAILLLVLTFVGVFFSVLSFFLHRS</sequence>
<feature type="region of interest" description="Disordered" evidence="1">
    <location>
        <begin position="1"/>
        <end position="35"/>
    </location>
</feature>
<dbReference type="PANTHER" id="PTHR31170:SF25">
    <property type="entry name" value="BNAA09G04570D PROTEIN"/>
    <property type="match status" value="1"/>
</dbReference>
<accession>W9RDM9</accession>
<dbReference type="STRING" id="981085.W9RDM9"/>
<dbReference type="KEGG" id="mnt:21387704"/>
<name>W9RDM9_9ROSA</name>
<evidence type="ECO:0000313" key="4">
    <source>
        <dbReference type="Proteomes" id="UP000030645"/>
    </source>
</evidence>
<evidence type="ECO:0000256" key="1">
    <source>
        <dbReference type="SAM" id="MobiDB-lite"/>
    </source>
</evidence>
<gene>
    <name evidence="3" type="ORF">L484_004199</name>
</gene>
<feature type="transmembrane region" description="Helical" evidence="2">
    <location>
        <begin position="417"/>
        <end position="445"/>
    </location>
</feature>
<dbReference type="PANTHER" id="PTHR31170">
    <property type="entry name" value="BNAC04G53230D PROTEIN"/>
    <property type="match status" value="1"/>
</dbReference>
<proteinExistence type="predicted"/>
<reference evidence="4" key="1">
    <citation type="submission" date="2013-01" db="EMBL/GenBank/DDBJ databases">
        <title>Draft Genome Sequence of a Mulberry Tree, Morus notabilis C.K. Schneid.</title>
        <authorList>
            <person name="He N."/>
            <person name="Zhao S."/>
        </authorList>
    </citation>
    <scope>NUCLEOTIDE SEQUENCE</scope>
</reference>
<dbReference type="AlphaFoldDB" id="W9RDM9"/>
<dbReference type="Pfam" id="PF03140">
    <property type="entry name" value="DUF247"/>
    <property type="match status" value="1"/>
</dbReference>